<keyword evidence="5" id="KW-1185">Reference proteome</keyword>
<accession>A0A8T3C720</accession>
<feature type="compositionally biased region" description="Pro residues" evidence="1">
    <location>
        <begin position="76"/>
        <end position="87"/>
    </location>
</feature>
<feature type="region of interest" description="Disordered" evidence="1">
    <location>
        <begin position="34"/>
        <end position="134"/>
    </location>
</feature>
<organism evidence="4 5">
    <name type="scientific">Dendrobium nobile</name>
    <name type="common">Orchid</name>
    <dbReference type="NCBI Taxonomy" id="94219"/>
    <lineage>
        <taxon>Eukaryota</taxon>
        <taxon>Viridiplantae</taxon>
        <taxon>Streptophyta</taxon>
        <taxon>Embryophyta</taxon>
        <taxon>Tracheophyta</taxon>
        <taxon>Spermatophyta</taxon>
        <taxon>Magnoliopsida</taxon>
        <taxon>Liliopsida</taxon>
        <taxon>Asparagales</taxon>
        <taxon>Orchidaceae</taxon>
        <taxon>Epidendroideae</taxon>
        <taxon>Malaxideae</taxon>
        <taxon>Dendrobiinae</taxon>
        <taxon>Dendrobium</taxon>
    </lineage>
</organism>
<evidence type="ECO:0000256" key="1">
    <source>
        <dbReference type="SAM" id="MobiDB-lite"/>
    </source>
</evidence>
<sequence length="179" mass="18539">MASIPAQLLTLLLPLLLLFAHCSVADHDSPEFAPVPAPFSGGRASAPPFKETSESLSPSPLSPLSDPSPDLAPHHSPSPPVSAPFPSPEEEPTSSTFSTPPFDLIEGGDESDDVQASVAEKEKSSVDSGGGKTGGKKAVVAIAAVAGVALVGVGALVYKKRQDNIRRARYGYATRRDLL</sequence>
<dbReference type="AlphaFoldDB" id="A0A8T3C720"/>
<feature type="chain" id="PRO_5035758077" evidence="3">
    <location>
        <begin position="26"/>
        <end position="179"/>
    </location>
</feature>
<protein>
    <submittedName>
        <fullName evidence="4">Uncharacterized protein</fullName>
    </submittedName>
</protein>
<keyword evidence="2" id="KW-1133">Transmembrane helix</keyword>
<name>A0A8T3C720_DENNO</name>
<feature type="compositionally biased region" description="Low complexity" evidence="1">
    <location>
        <begin position="55"/>
        <end position="71"/>
    </location>
</feature>
<reference evidence="4" key="1">
    <citation type="journal article" date="2022" name="Front. Genet.">
        <title>Chromosome-Scale Assembly of the Dendrobium nobile Genome Provides Insights Into the Molecular Mechanism of the Biosynthesis of the Medicinal Active Ingredient of Dendrobium.</title>
        <authorList>
            <person name="Xu Q."/>
            <person name="Niu S.-C."/>
            <person name="Li K.-L."/>
            <person name="Zheng P.-J."/>
            <person name="Zhang X.-J."/>
            <person name="Jia Y."/>
            <person name="Liu Y."/>
            <person name="Niu Y.-X."/>
            <person name="Yu L.-H."/>
            <person name="Chen D.-F."/>
            <person name="Zhang G.-Q."/>
        </authorList>
    </citation>
    <scope>NUCLEOTIDE SEQUENCE</scope>
    <source>
        <tissue evidence="4">Leaf</tissue>
    </source>
</reference>
<dbReference type="PANTHER" id="PTHR36721:SF15">
    <property type="entry name" value="EN_SPM-LIKE TRANSPOSON PROTEIN"/>
    <property type="match status" value="1"/>
</dbReference>
<feature type="signal peptide" evidence="3">
    <location>
        <begin position="1"/>
        <end position="25"/>
    </location>
</feature>
<keyword evidence="2" id="KW-0812">Transmembrane</keyword>
<dbReference type="EMBL" id="JAGYWB010000002">
    <property type="protein sequence ID" value="KAI0528817.1"/>
    <property type="molecule type" value="Genomic_DNA"/>
</dbReference>
<evidence type="ECO:0000313" key="4">
    <source>
        <dbReference type="EMBL" id="KAI0528817.1"/>
    </source>
</evidence>
<evidence type="ECO:0000313" key="5">
    <source>
        <dbReference type="Proteomes" id="UP000829196"/>
    </source>
</evidence>
<proteinExistence type="predicted"/>
<evidence type="ECO:0000256" key="2">
    <source>
        <dbReference type="SAM" id="Phobius"/>
    </source>
</evidence>
<keyword evidence="2" id="KW-0472">Membrane</keyword>
<dbReference type="OrthoDB" id="784725at2759"/>
<evidence type="ECO:0000256" key="3">
    <source>
        <dbReference type="SAM" id="SignalP"/>
    </source>
</evidence>
<feature type="compositionally biased region" description="Low complexity" evidence="1">
    <location>
        <begin position="93"/>
        <end position="102"/>
    </location>
</feature>
<dbReference type="PANTHER" id="PTHR36721">
    <property type="entry name" value="PROLINE-RICH FAMILY PROTEIN"/>
    <property type="match status" value="1"/>
</dbReference>
<keyword evidence="3" id="KW-0732">Signal</keyword>
<feature type="transmembrane region" description="Helical" evidence="2">
    <location>
        <begin position="138"/>
        <end position="158"/>
    </location>
</feature>
<dbReference type="Proteomes" id="UP000829196">
    <property type="component" value="Unassembled WGS sequence"/>
</dbReference>
<gene>
    <name evidence="4" type="ORF">KFK09_001360</name>
</gene>
<comment type="caution">
    <text evidence="4">The sequence shown here is derived from an EMBL/GenBank/DDBJ whole genome shotgun (WGS) entry which is preliminary data.</text>
</comment>